<protein>
    <recommendedName>
        <fullName evidence="7">Zinc finger PHD-type domain-containing protein</fullName>
    </recommendedName>
</protein>
<comment type="subcellular location">
    <subcellularLocation>
        <location evidence="1">Nucleus</location>
    </subcellularLocation>
</comment>
<dbReference type="CDD" id="cd15566">
    <property type="entry name" value="PHD3_NSD"/>
    <property type="match status" value="1"/>
</dbReference>
<evidence type="ECO:0000313" key="9">
    <source>
        <dbReference type="Proteomes" id="UP001341281"/>
    </source>
</evidence>
<dbReference type="SMART" id="SM00249">
    <property type="entry name" value="PHD"/>
    <property type="match status" value="3"/>
</dbReference>
<dbReference type="EMBL" id="CP144753">
    <property type="protein sequence ID" value="WVZ95369.1"/>
    <property type="molecule type" value="Genomic_DNA"/>
</dbReference>
<name>A0AAQ3UN52_PASNO</name>
<keyword evidence="9" id="KW-1185">Reference proteome</keyword>
<keyword evidence="2" id="KW-0479">Metal-binding</keyword>
<feature type="domain" description="Zinc finger PHD-type" evidence="7">
    <location>
        <begin position="378"/>
        <end position="431"/>
    </location>
</feature>
<dbReference type="InterPro" id="IPR055198">
    <property type="entry name" value="NSD_PHD"/>
</dbReference>
<evidence type="ECO:0000256" key="5">
    <source>
        <dbReference type="ARBA" id="ARBA00023242"/>
    </source>
</evidence>
<dbReference type="GO" id="GO:0005634">
    <property type="term" value="C:nucleus"/>
    <property type="evidence" value="ECO:0007669"/>
    <property type="project" value="UniProtKB-SubCell"/>
</dbReference>
<feature type="region of interest" description="Disordered" evidence="6">
    <location>
        <begin position="721"/>
        <end position="778"/>
    </location>
</feature>
<feature type="domain" description="Zinc finger PHD-type" evidence="7">
    <location>
        <begin position="318"/>
        <end position="373"/>
    </location>
</feature>
<sequence length="970" mass="109408">MRWLGPTGPSPPQSFACVFPIAAQLPESLQSGDQRSSAAAGGVSFSSQRNRGTMMSDDDDGVEPQFEAVDKYHFVDTEDEPVCFSTLPFQFDENDKVEDCHCKQKVYLRGHTEMDKSHLVHKKVVAWRVRLDCEQPNISILSSEGNWIKLLNPWKPYKDMIARSILITIQMLHFVSKQQRDERSLWDCLWDHLNQVFDNLDTTPAMDDLIKHHPLIKLFLERDPAFMNLLEILHRFIGDTTKTTKKPRTLGTQVQLTGTDESHGRNNYTDSDYDDQDGNDDSDDDSNNGLDYDDDNDSYRGHDSSDVGTNNDNGTSALCALCDDGGNMLSCIGRCKRSFHPRKEDGIESACRTLGYTSAELEEMGDYLCENCKYNQHQCFKCGELEPSAEPNAKVFKCEDPACGYFYHPKCVAKLLEPDDPDVDGSCELAQRIMEGMPFTCPVHWCFKCRRMEDRTQRAMQLAACRRCPKSYHRECLPREISFETKNKNIKQRGWNLPGIVIIYCLDHEICEATGSAKRGHIKFPQTTKMIEISDLAEKKGQMVSAQKGSIGQCSAPSTKVLDSLTSEKSKHTQNSLDHMVLEPEGSATSLKEHLQIEPSMVGAATLNDQKALKGQKSPAGSSLRFAVGSERGKSDMLKNIPKVFKKSECKRKRRKRDDYDDPTDVDYNPNDDSEVQSSMDDYDDLTDVDYNMNDDSEVESLMRKTNVFLRNKRAKIPTACPMINFDSPSDSDEETPENPETDRSLTRETNQDQIGTIRESINPEQRSAMEDVNQEGIRQDDTKSIIQEPIKQEQQSAHEDAFFETTREDQGDVLNTSTTSQSKRVDAADKQLIRSPEEFDIVQLHPSPSELPHEPKHALTNPSVTTRLQEVIQLLQTPTETLVQDAAPIRQALVNIMPLLPESLQVSLGCVSHFEFYKALVTNACNRIATRQEQAQLKATIKARCTELAERKAAVKAKADTSTLEARLT</sequence>
<feature type="compositionally biased region" description="Basic and acidic residues" evidence="6">
    <location>
        <begin position="741"/>
        <end position="751"/>
    </location>
</feature>
<evidence type="ECO:0000256" key="1">
    <source>
        <dbReference type="ARBA" id="ARBA00004123"/>
    </source>
</evidence>
<feature type="compositionally biased region" description="Polar residues" evidence="6">
    <location>
        <begin position="250"/>
        <end position="259"/>
    </location>
</feature>
<dbReference type="Pfam" id="PF12047">
    <property type="entry name" value="DNMT1-RFD"/>
    <property type="match status" value="1"/>
</dbReference>
<proteinExistence type="predicted"/>
<evidence type="ECO:0000256" key="4">
    <source>
        <dbReference type="ARBA" id="ARBA00022833"/>
    </source>
</evidence>
<evidence type="ECO:0000256" key="6">
    <source>
        <dbReference type="SAM" id="MobiDB-lite"/>
    </source>
</evidence>
<keyword evidence="5" id="KW-0539">Nucleus</keyword>
<evidence type="ECO:0000256" key="3">
    <source>
        <dbReference type="ARBA" id="ARBA00022771"/>
    </source>
</evidence>
<feature type="compositionally biased region" description="Acidic residues" evidence="6">
    <location>
        <begin position="271"/>
        <end position="296"/>
    </location>
</feature>
<dbReference type="Proteomes" id="UP001341281">
    <property type="component" value="Chromosome 09"/>
</dbReference>
<organism evidence="8 9">
    <name type="scientific">Paspalum notatum var. saurae</name>
    <dbReference type="NCBI Taxonomy" id="547442"/>
    <lineage>
        <taxon>Eukaryota</taxon>
        <taxon>Viridiplantae</taxon>
        <taxon>Streptophyta</taxon>
        <taxon>Embryophyta</taxon>
        <taxon>Tracheophyta</taxon>
        <taxon>Spermatophyta</taxon>
        <taxon>Magnoliopsida</taxon>
        <taxon>Liliopsida</taxon>
        <taxon>Poales</taxon>
        <taxon>Poaceae</taxon>
        <taxon>PACMAD clade</taxon>
        <taxon>Panicoideae</taxon>
        <taxon>Andropogonodae</taxon>
        <taxon>Paspaleae</taxon>
        <taxon>Paspalinae</taxon>
        <taxon>Paspalum</taxon>
    </lineage>
</organism>
<dbReference type="PANTHER" id="PTHR46235">
    <property type="entry name" value="PHD FINGER-CONTAINING PROTEIN DDB_G0268158"/>
    <property type="match status" value="1"/>
</dbReference>
<dbReference type="InterPro" id="IPR001965">
    <property type="entry name" value="Znf_PHD"/>
</dbReference>
<reference evidence="8 9" key="1">
    <citation type="submission" date="2024-02" db="EMBL/GenBank/DDBJ databases">
        <title>High-quality chromosome-scale genome assembly of Pensacola bahiagrass (Paspalum notatum Flugge var. saurae).</title>
        <authorList>
            <person name="Vega J.M."/>
            <person name="Podio M."/>
            <person name="Orjuela J."/>
            <person name="Siena L.A."/>
            <person name="Pessino S.C."/>
            <person name="Combes M.C."/>
            <person name="Mariac C."/>
            <person name="Albertini E."/>
            <person name="Pupilli F."/>
            <person name="Ortiz J.P.A."/>
            <person name="Leblanc O."/>
        </authorList>
    </citation>
    <scope>NUCLEOTIDE SEQUENCE [LARGE SCALE GENOMIC DNA]</scope>
    <source>
        <strain evidence="8">R1</strain>
        <tissue evidence="8">Leaf</tissue>
    </source>
</reference>
<evidence type="ECO:0000313" key="8">
    <source>
        <dbReference type="EMBL" id="WVZ95369.1"/>
    </source>
</evidence>
<feature type="region of interest" description="Disordered" evidence="6">
    <location>
        <begin position="28"/>
        <end position="62"/>
    </location>
</feature>
<keyword evidence="3" id="KW-0863">Zinc-finger</keyword>
<gene>
    <name evidence="8" type="ORF">U9M48_041141</name>
</gene>
<dbReference type="InterPro" id="IPR022702">
    <property type="entry name" value="Cytosine_MeTrfase1_RFD"/>
</dbReference>
<dbReference type="PANTHER" id="PTHR46235:SF18">
    <property type="entry name" value="PROTEIN ENHANCED DOWNY MILDEW 2"/>
    <property type="match status" value="1"/>
</dbReference>
<keyword evidence="4" id="KW-0862">Zinc</keyword>
<feature type="compositionally biased region" description="Acidic residues" evidence="6">
    <location>
        <begin position="730"/>
        <end position="740"/>
    </location>
</feature>
<dbReference type="GO" id="GO:0008270">
    <property type="term" value="F:zinc ion binding"/>
    <property type="evidence" value="ECO:0007669"/>
    <property type="project" value="UniProtKB-KW"/>
</dbReference>
<dbReference type="AlphaFoldDB" id="A0AAQ3UN52"/>
<dbReference type="CDD" id="cd15565">
    <property type="entry name" value="PHD2_NSD"/>
    <property type="match status" value="1"/>
</dbReference>
<feature type="domain" description="Zinc finger PHD-type" evidence="7">
    <location>
        <begin position="445"/>
        <end position="509"/>
    </location>
</feature>
<feature type="compositionally biased region" description="Acidic residues" evidence="6">
    <location>
        <begin position="660"/>
        <end position="685"/>
    </location>
</feature>
<dbReference type="InterPro" id="IPR013083">
    <property type="entry name" value="Znf_RING/FYVE/PHD"/>
</dbReference>
<evidence type="ECO:0000259" key="7">
    <source>
        <dbReference type="SMART" id="SM00249"/>
    </source>
</evidence>
<evidence type="ECO:0000256" key="2">
    <source>
        <dbReference type="ARBA" id="ARBA00022723"/>
    </source>
</evidence>
<dbReference type="Pfam" id="PF22908">
    <property type="entry name" value="PHD_NSD"/>
    <property type="match status" value="1"/>
</dbReference>
<feature type="compositionally biased region" description="Low complexity" evidence="6">
    <location>
        <begin position="36"/>
        <end position="47"/>
    </location>
</feature>
<feature type="region of interest" description="Disordered" evidence="6">
    <location>
        <begin position="649"/>
        <end position="685"/>
    </location>
</feature>
<feature type="region of interest" description="Disordered" evidence="6">
    <location>
        <begin position="244"/>
        <end position="308"/>
    </location>
</feature>
<dbReference type="Gene3D" id="3.30.40.10">
    <property type="entry name" value="Zinc/RING finger domain, C3HC4 (zinc finger)"/>
    <property type="match status" value="2"/>
</dbReference>
<accession>A0AAQ3UN52</accession>